<evidence type="ECO:0000313" key="1">
    <source>
        <dbReference type="EMBL" id="CAD8165743.1"/>
    </source>
</evidence>
<dbReference type="Proteomes" id="UP000683925">
    <property type="component" value="Unassembled WGS sequence"/>
</dbReference>
<name>A0A8S1UNU6_PAROT</name>
<evidence type="ECO:0000313" key="2">
    <source>
        <dbReference type="Proteomes" id="UP000683925"/>
    </source>
</evidence>
<dbReference type="OrthoDB" id="305014at2759"/>
<dbReference type="AlphaFoldDB" id="A0A8S1UNU6"/>
<protein>
    <submittedName>
        <fullName evidence="1">Uncharacterized protein</fullName>
    </submittedName>
</protein>
<reference evidence="1" key="1">
    <citation type="submission" date="2021-01" db="EMBL/GenBank/DDBJ databases">
        <authorList>
            <consortium name="Genoscope - CEA"/>
            <person name="William W."/>
        </authorList>
    </citation>
    <scope>NUCLEOTIDE SEQUENCE</scope>
</reference>
<accession>A0A8S1UNU6</accession>
<keyword evidence="2" id="KW-1185">Reference proteome</keyword>
<proteinExistence type="predicted"/>
<comment type="caution">
    <text evidence="1">The sequence shown here is derived from an EMBL/GenBank/DDBJ whole genome shotgun (WGS) entry which is preliminary data.</text>
</comment>
<sequence length="162" mass="19129">MSCALEDLGRVFPRKSVLLKTYMLGCFYLFYQTIKPEEKKKEKNKITELRPNIFRNQSHQCQQYQRNSFQMKAISDQKKKQINQSQNTSYGLMEFRSSIFSAQDYKKLNNSTCQVHILQIHSKKYQYFSLDDLSTTESEFIPDLKVDLQTNSTVDMTQSCIF</sequence>
<dbReference type="EMBL" id="CAJJDP010000047">
    <property type="protein sequence ID" value="CAD8165743.1"/>
    <property type="molecule type" value="Genomic_DNA"/>
</dbReference>
<organism evidence="1 2">
    <name type="scientific">Paramecium octaurelia</name>
    <dbReference type="NCBI Taxonomy" id="43137"/>
    <lineage>
        <taxon>Eukaryota</taxon>
        <taxon>Sar</taxon>
        <taxon>Alveolata</taxon>
        <taxon>Ciliophora</taxon>
        <taxon>Intramacronucleata</taxon>
        <taxon>Oligohymenophorea</taxon>
        <taxon>Peniculida</taxon>
        <taxon>Parameciidae</taxon>
        <taxon>Paramecium</taxon>
    </lineage>
</organism>
<dbReference type="OMA" id="TCQVHIL"/>
<gene>
    <name evidence="1" type="ORF">POCTA_138.1.T0470102</name>
</gene>